<proteinExistence type="predicted"/>
<organism evidence="1 2">
    <name type="scientific">Winogradskyella luteola</name>
    <dbReference type="NCBI Taxonomy" id="2828330"/>
    <lineage>
        <taxon>Bacteria</taxon>
        <taxon>Pseudomonadati</taxon>
        <taxon>Bacteroidota</taxon>
        <taxon>Flavobacteriia</taxon>
        <taxon>Flavobacteriales</taxon>
        <taxon>Flavobacteriaceae</taxon>
        <taxon>Winogradskyella</taxon>
    </lineage>
</organism>
<protein>
    <submittedName>
        <fullName evidence="1">Uncharacterized protein</fullName>
    </submittedName>
</protein>
<dbReference type="Proteomes" id="UP001138894">
    <property type="component" value="Unassembled WGS sequence"/>
</dbReference>
<dbReference type="AlphaFoldDB" id="A0A9X1FAM1"/>
<evidence type="ECO:0000313" key="2">
    <source>
        <dbReference type="Proteomes" id="UP001138894"/>
    </source>
</evidence>
<gene>
    <name evidence="1" type="ORF">KCG49_15770</name>
</gene>
<evidence type="ECO:0000313" key="1">
    <source>
        <dbReference type="EMBL" id="MBV7270647.1"/>
    </source>
</evidence>
<comment type="caution">
    <text evidence="1">The sequence shown here is derived from an EMBL/GenBank/DDBJ whole genome shotgun (WGS) entry which is preliminary data.</text>
</comment>
<name>A0A9X1FAM1_9FLAO</name>
<dbReference type="RefSeq" id="WP_218547883.1">
    <property type="nucleotide sequence ID" value="NZ_JAGSPD010000020.1"/>
</dbReference>
<keyword evidence="2" id="KW-1185">Reference proteome</keyword>
<accession>A0A9X1FAM1</accession>
<sequence length="176" mass="20588">MKRTINKTVNLDLSSYDVNSFVILGLFVHQAKKEGWTKEEIELVTKKAKSKDYEHLCRTIKNHCEVKQQKISSEEIWEVLSQLGLHTHYLASKPIEDWDSYDRSNYKLLLIKSRKLMKMYGIYGSDVSQKDVDTVTSHPNFYFSKEEEATAVMQQLYADGVFSPGELHVLYRYKRP</sequence>
<dbReference type="EMBL" id="JAGSPD010000020">
    <property type="protein sequence ID" value="MBV7270647.1"/>
    <property type="molecule type" value="Genomic_DNA"/>
</dbReference>
<reference evidence="1" key="1">
    <citation type="submission" date="2021-04" db="EMBL/GenBank/DDBJ databases">
        <authorList>
            <person name="Pira H."/>
            <person name="Risdian C."/>
            <person name="Wink J."/>
        </authorList>
    </citation>
    <scope>NUCLEOTIDE SEQUENCE</scope>
    <source>
        <strain evidence="1">WHY3</strain>
    </source>
</reference>